<evidence type="ECO:0000313" key="4">
    <source>
        <dbReference type="EMBL" id="OKH25420.1"/>
    </source>
</evidence>
<keyword evidence="5" id="KW-1185">Reference proteome</keyword>
<dbReference type="STRING" id="247279.NIES1031_13685"/>
<gene>
    <name evidence="4" type="ORF">NIES1031_13685</name>
</gene>
<evidence type="ECO:0000256" key="1">
    <source>
        <dbReference type="SAM" id="MobiDB-lite"/>
    </source>
</evidence>
<dbReference type="EMBL" id="MRCC01000010">
    <property type="protein sequence ID" value="OKH25420.1"/>
    <property type="molecule type" value="Genomic_DNA"/>
</dbReference>
<feature type="signal peptide" evidence="3">
    <location>
        <begin position="1"/>
        <end position="30"/>
    </location>
</feature>
<dbReference type="NCBIfam" id="NF038039">
    <property type="entry name" value="WGxxGxxG-CTERM"/>
    <property type="match status" value="1"/>
</dbReference>
<feature type="region of interest" description="Disordered" evidence="1">
    <location>
        <begin position="78"/>
        <end position="104"/>
    </location>
</feature>
<evidence type="ECO:0008006" key="6">
    <source>
        <dbReference type="Google" id="ProtNLM"/>
    </source>
</evidence>
<dbReference type="RefSeq" id="WP_073549994.1">
    <property type="nucleotide sequence ID" value="NZ_CAWMVK010000002.1"/>
</dbReference>
<accession>A0A1U7HP98</accession>
<feature type="compositionally biased region" description="Basic and acidic residues" evidence="1">
    <location>
        <begin position="80"/>
        <end position="91"/>
    </location>
</feature>
<keyword evidence="2" id="KW-0472">Membrane</keyword>
<keyword evidence="2" id="KW-0812">Transmembrane</keyword>
<feature type="chain" id="PRO_5012527357" description="WGxxGxxG-CTERM domain-containing protein" evidence="3">
    <location>
        <begin position="31"/>
        <end position="104"/>
    </location>
</feature>
<proteinExistence type="predicted"/>
<feature type="transmembrane region" description="Helical" evidence="2">
    <location>
        <begin position="62"/>
        <end position="79"/>
    </location>
</feature>
<dbReference type="AlphaFoldDB" id="A0A1U7HP98"/>
<sequence length="104" mass="10733">MKRSQLSKIFGASVLGLSLAVLPSTLPVAAQTTNTAPGTTGTTTTTAPTTTTTTETNEGFDWGWLGLIGLAGLAGLAGGRKSEPNRYREPDTVGTTTSSTYREP</sequence>
<protein>
    <recommendedName>
        <fullName evidence="6">WGxxGxxG-CTERM domain-containing protein</fullName>
    </recommendedName>
</protein>
<dbReference type="Proteomes" id="UP000185984">
    <property type="component" value="Unassembled WGS sequence"/>
</dbReference>
<dbReference type="NCBIfam" id="NF041742">
    <property type="entry name" value="WGxxGxxG_fam"/>
    <property type="match status" value="1"/>
</dbReference>
<evidence type="ECO:0000313" key="5">
    <source>
        <dbReference type="Proteomes" id="UP000185984"/>
    </source>
</evidence>
<keyword evidence="2" id="KW-1133">Transmembrane helix</keyword>
<keyword evidence="3" id="KW-0732">Signal</keyword>
<name>A0A1U7HP98_9CHRO</name>
<dbReference type="OrthoDB" id="583338at2"/>
<feature type="compositionally biased region" description="Low complexity" evidence="1">
    <location>
        <begin position="32"/>
        <end position="58"/>
    </location>
</feature>
<evidence type="ECO:0000256" key="2">
    <source>
        <dbReference type="SAM" id="Phobius"/>
    </source>
</evidence>
<feature type="region of interest" description="Disordered" evidence="1">
    <location>
        <begin position="31"/>
        <end position="58"/>
    </location>
</feature>
<reference evidence="4 5" key="1">
    <citation type="submission" date="2016-11" db="EMBL/GenBank/DDBJ databases">
        <title>Draft Genome Sequences of Nine Cyanobacterial Strains from Diverse Habitats.</title>
        <authorList>
            <person name="Zhu T."/>
            <person name="Hou S."/>
            <person name="Lu X."/>
            <person name="Hess W.R."/>
        </authorList>
    </citation>
    <scope>NUCLEOTIDE SEQUENCE [LARGE SCALE GENOMIC DNA]</scope>
    <source>
        <strain evidence="4 5">5.2 s.c.1</strain>
    </source>
</reference>
<evidence type="ECO:0000256" key="3">
    <source>
        <dbReference type="SAM" id="SignalP"/>
    </source>
</evidence>
<organism evidence="4 5">
    <name type="scientific">Chroogloeocystis siderophila 5.2 s.c.1</name>
    <dbReference type="NCBI Taxonomy" id="247279"/>
    <lineage>
        <taxon>Bacteria</taxon>
        <taxon>Bacillati</taxon>
        <taxon>Cyanobacteriota</taxon>
        <taxon>Cyanophyceae</taxon>
        <taxon>Oscillatoriophycideae</taxon>
        <taxon>Chroococcales</taxon>
        <taxon>Chroococcaceae</taxon>
        <taxon>Chroogloeocystis</taxon>
    </lineage>
</organism>
<comment type="caution">
    <text evidence="4">The sequence shown here is derived from an EMBL/GenBank/DDBJ whole genome shotgun (WGS) entry which is preliminary data.</text>
</comment>
<feature type="compositionally biased region" description="Polar residues" evidence="1">
    <location>
        <begin position="93"/>
        <end position="104"/>
    </location>
</feature>